<dbReference type="Proteomes" id="UP000475325">
    <property type="component" value="Unassembled WGS sequence"/>
</dbReference>
<sequence>MPAQTRLISQESRNRTPTHCFPYVVAPLSWTGSCDSQARDTKLKRTAASQLLGLKGICSLHIFTMAGTLASEVQRHKSHTEQLPPNSNAFTDAYLSLIYGP</sequence>
<comment type="caution">
    <text evidence="1">The sequence shown here is derived from an EMBL/GenBank/DDBJ whole genome shotgun (WGS) entry which is preliminary data.</text>
</comment>
<protein>
    <submittedName>
        <fullName evidence="1">Uncharacterized protein</fullName>
    </submittedName>
</protein>
<reference evidence="1 2" key="1">
    <citation type="submission" date="2019-06" db="EMBL/GenBank/DDBJ databases">
        <authorList>
            <person name="Palmer J.M."/>
        </authorList>
    </citation>
    <scope>NUCLEOTIDE SEQUENCE [LARGE SCALE GENOMIC DNA]</scope>
    <source>
        <strain evidence="1 2">TWF102</strain>
    </source>
</reference>
<dbReference type="PROSITE" id="PS51257">
    <property type="entry name" value="PROKAR_LIPOPROTEIN"/>
    <property type="match status" value="1"/>
</dbReference>
<dbReference type="AlphaFoldDB" id="A0A7C8J5V0"/>
<accession>A0A7C8J5V0</accession>
<evidence type="ECO:0000313" key="1">
    <source>
        <dbReference type="EMBL" id="KAF3079946.1"/>
    </source>
</evidence>
<name>A0A7C8J5V0_ORBOL</name>
<organism evidence="1 2">
    <name type="scientific">Orbilia oligospora</name>
    <name type="common">Nematode-trapping fungus</name>
    <name type="synonym">Arthrobotrys oligospora</name>
    <dbReference type="NCBI Taxonomy" id="2813651"/>
    <lineage>
        <taxon>Eukaryota</taxon>
        <taxon>Fungi</taxon>
        <taxon>Dikarya</taxon>
        <taxon>Ascomycota</taxon>
        <taxon>Pezizomycotina</taxon>
        <taxon>Orbiliomycetes</taxon>
        <taxon>Orbiliales</taxon>
        <taxon>Orbiliaceae</taxon>
        <taxon>Orbilia</taxon>
    </lineage>
</organism>
<dbReference type="EMBL" id="WIQW01000145">
    <property type="protein sequence ID" value="KAF3079946.1"/>
    <property type="molecule type" value="Genomic_DNA"/>
</dbReference>
<gene>
    <name evidence="1" type="ORF">TWF102_002551</name>
</gene>
<evidence type="ECO:0000313" key="2">
    <source>
        <dbReference type="Proteomes" id="UP000475325"/>
    </source>
</evidence>
<proteinExistence type="predicted"/>